<protein>
    <submittedName>
        <fullName evidence="1">Uncharacterized protein</fullName>
    </submittedName>
</protein>
<reference evidence="1 2" key="1">
    <citation type="submission" date="2018-06" db="EMBL/GenBank/DDBJ databases">
        <title>Genomic Encyclopedia of Type Strains, Phase III (KMG-III): the genomes of soil and plant-associated and newly described type strains.</title>
        <authorList>
            <person name="Whitman W."/>
        </authorList>
    </citation>
    <scope>NUCLEOTIDE SEQUENCE [LARGE SCALE GENOMIC DNA]</scope>
    <source>
        <strain evidence="1 2">CGMCC 4.7090</strain>
    </source>
</reference>
<comment type="caution">
    <text evidence="1">The sequence shown here is derived from an EMBL/GenBank/DDBJ whole genome shotgun (WGS) entry which is preliminary data.</text>
</comment>
<organism evidence="1 2">
    <name type="scientific">Actinoplanes lutulentus</name>
    <dbReference type="NCBI Taxonomy" id="1287878"/>
    <lineage>
        <taxon>Bacteria</taxon>
        <taxon>Bacillati</taxon>
        <taxon>Actinomycetota</taxon>
        <taxon>Actinomycetes</taxon>
        <taxon>Micromonosporales</taxon>
        <taxon>Micromonosporaceae</taxon>
        <taxon>Actinoplanes</taxon>
    </lineage>
</organism>
<evidence type="ECO:0000313" key="1">
    <source>
        <dbReference type="EMBL" id="RAK26019.1"/>
    </source>
</evidence>
<dbReference type="EMBL" id="QLMJ01000029">
    <property type="protein sequence ID" value="RAK26019.1"/>
    <property type="molecule type" value="Genomic_DNA"/>
</dbReference>
<evidence type="ECO:0000313" key="2">
    <source>
        <dbReference type="Proteomes" id="UP000249341"/>
    </source>
</evidence>
<dbReference type="AlphaFoldDB" id="A0A327YXU2"/>
<proteinExistence type="predicted"/>
<keyword evidence="2" id="KW-1185">Reference proteome</keyword>
<dbReference type="Proteomes" id="UP000249341">
    <property type="component" value="Unassembled WGS sequence"/>
</dbReference>
<accession>A0A327YXU2</accession>
<sequence>MSESTEEVPQPVYFLCDVSVRMGEDRLILAESMVGHLAAAISSDGLLTFAVRWGIEHYGTSAGSGEVLPLQQVDFTDELPAMRATVEEPALRAAADAMLRRMSIDISQLDADFPEVRPPVIVVLTSGTFTEPASEWDAALGDLMTRNPRIEQDRGWQPTVLFVCLLAEDSTPLERLAQAYETADHYAVRNETDAAVVAHDVVAAIRNSVATGTLRLRYARWVMAEKDLVTGTVLERTTDTEVMEVTAHPFPDVTGALAYRRFLDIGDDAEAHPLDVLIDLTAIRRLPPPDGHADRIVDRVCWPLRVVVGDDPRVVTGLLTPAVPVPFSDADEHGRLVPRSIALLRLDGTAPVPVTPGAVPATIDTVARMRLCADLADTLDLAHRYGIVLGTRTLESGVFRVLRRGAEVQLTDCGDARLGDPADGHAAIGDLTWLARFVELCLIDKTGRVDHVQPMPVFDPDGLDLLARAKSNAPSVIPAAAQWRSYLDRRAVQLQGPPIVNAVSVKPAFAPVGATVTVRWRTSHADEISLIAPDGKLTQVPARYADEGSDQLTVTRSGTITVLLRNKVGERRHETAWVNVFELPRLREVPMPIAPPLTSNRTLHQVGDLINGIWALDDDTVHSALTASSVTDPMTDLIRPQRRSLREMLGGRRSEMPQIFPHDMGGWFLQRPEKSRSRKSWWRFPWA</sequence>
<name>A0A327YXU2_9ACTN</name>
<gene>
    <name evidence="1" type="ORF">B0I29_12955</name>
</gene>